<evidence type="ECO:0000313" key="2">
    <source>
        <dbReference type="Proteomes" id="UP000679307"/>
    </source>
</evidence>
<organism evidence="1 2">
    <name type="scientific">Nocardioides aquaticus</name>
    <dbReference type="NCBI Taxonomy" id="160826"/>
    <lineage>
        <taxon>Bacteria</taxon>
        <taxon>Bacillati</taxon>
        <taxon>Actinomycetota</taxon>
        <taxon>Actinomycetes</taxon>
        <taxon>Propionibacteriales</taxon>
        <taxon>Nocardioidaceae</taxon>
        <taxon>Nocardioides</taxon>
    </lineage>
</organism>
<keyword evidence="2" id="KW-1185">Reference proteome</keyword>
<evidence type="ECO:0008006" key="3">
    <source>
        <dbReference type="Google" id="ProtNLM"/>
    </source>
</evidence>
<dbReference type="RefSeq" id="WP_214056920.1">
    <property type="nucleotide sequence ID" value="NZ_BAAAHS010000103.1"/>
</dbReference>
<evidence type="ECO:0000313" key="1">
    <source>
        <dbReference type="EMBL" id="QVT81556.1"/>
    </source>
</evidence>
<dbReference type="EMBL" id="CP075371">
    <property type="protein sequence ID" value="QVT81556.1"/>
    <property type="molecule type" value="Genomic_DNA"/>
</dbReference>
<sequence>MPAPGIARDLLVALALVVVLLVVARLVDADAWSQPGTWLLVPVAVGVVMARRVVRRAVLPPDDDGRGGSS</sequence>
<accession>A0ABX8EP94</accession>
<gene>
    <name evidence="1" type="ORF">ENKNEFLB_03966</name>
</gene>
<proteinExistence type="predicted"/>
<reference evidence="1 2" key="1">
    <citation type="submission" date="2021-05" db="EMBL/GenBank/DDBJ databases">
        <title>Complete genome of Nocardioides aquaticus KCTC 9944T isolated from meromictic and hypersaline Ekho Lake, Antarctica.</title>
        <authorList>
            <person name="Hwang K."/>
            <person name="Kim K.M."/>
            <person name="Choe H."/>
        </authorList>
    </citation>
    <scope>NUCLEOTIDE SEQUENCE [LARGE SCALE GENOMIC DNA]</scope>
    <source>
        <strain evidence="1 2">KCTC 9944</strain>
    </source>
</reference>
<protein>
    <recommendedName>
        <fullName evidence="3">MYXO-CTERM domain-containing protein</fullName>
    </recommendedName>
</protein>
<dbReference type="Proteomes" id="UP000679307">
    <property type="component" value="Chromosome"/>
</dbReference>
<name>A0ABX8EP94_9ACTN</name>